<name>A0A976M8W0_THEOR</name>
<dbReference type="PANTHER" id="PTHR14052:SF0">
    <property type="entry name" value="ORIGIN RECOGNITION COMPLEX SUBUNIT 2"/>
    <property type="match status" value="1"/>
</dbReference>
<gene>
    <name evidence="2" type="ORF">MACK_000081</name>
</gene>
<protein>
    <recommendedName>
        <fullName evidence="1">Origin recognition complex subunit 2 winged-helix domain-containing protein</fullName>
    </recommendedName>
</protein>
<dbReference type="GO" id="GO:0003688">
    <property type="term" value="F:DNA replication origin binding"/>
    <property type="evidence" value="ECO:0007669"/>
    <property type="project" value="UniProtKB-UniRule"/>
</dbReference>
<dbReference type="AlphaFoldDB" id="A0A976M8W0"/>
<dbReference type="InterPro" id="IPR056773">
    <property type="entry name" value="WHD_ORC2"/>
</dbReference>
<sequence>MVESKFFLNIPLNLKNLVAQGIDLDKLKSNGILLRTYKQKPFFVENNGVKVIDDKELYLNMAENFEWLLNYLEIRENYEKPNTKFESKIGHLLGVTEDYMLDRIYFKRSALIDLNLDDVDENLSSDKGSRSKDKLKLNSDKNLNENSVKKRKKNEELVLDFSAFSGDLKIFENLKKILQSFSNAPDFKDTLLYQHMKPRSGPLADTTKLEEKIFNHTYDKKLAQILINAFEKSNLDDYLRLVKHFSIGSSQVEKRVLRSILSWKAWLLNGFNLVFSGIGSNRNILTAFSNIALRDGHVLTINAYAIKGSDSYLWNYLCDKIVGIKTPRKSEALKVKAIGSINGLNSGPILNEFDSVLGRYRVIDVDTKEDYTQELISLWQNNPPNFLVNKKVQKSTAQIQSILEALSQNHRKLFSLICQIQIEHLQDDKRFNGIEKNSILQDTRAITICHNESKLDNLLTEFTTHDVIEQTRGPGGRLFLKVPFEMYVPAFIIHFQSPTGAICNLSL</sequence>
<dbReference type="GO" id="GO:0005664">
    <property type="term" value="C:nuclear origin of replication recognition complex"/>
    <property type="evidence" value="ECO:0007669"/>
    <property type="project" value="UniProtKB-UniRule"/>
</dbReference>
<evidence type="ECO:0000313" key="2">
    <source>
        <dbReference type="EMBL" id="UKK00016.2"/>
    </source>
</evidence>
<reference evidence="2" key="1">
    <citation type="submission" date="2022-07" db="EMBL/GenBank/DDBJ databases">
        <title>Evaluation of T. orientalis genome assembly methods using nanopore sequencing and analysis of variation between genomes.</title>
        <authorList>
            <person name="Yam J."/>
            <person name="Micallef M.L."/>
            <person name="Liu M."/>
            <person name="Djordjevic S.P."/>
            <person name="Bogema D.R."/>
            <person name="Jenkins C."/>
        </authorList>
    </citation>
    <scope>NUCLEOTIDE SEQUENCE</scope>
    <source>
        <strain evidence="2">Goon Nure</strain>
    </source>
</reference>
<feature type="domain" description="Origin recognition complex subunit 2 winged-helix" evidence="1">
    <location>
        <begin position="428"/>
        <end position="485"/>
    </location>
</feature>
<proteinExistence type="predicted"/>
<evidence type="ECO:0000259" key="1">
    <source>
        <dbReference type="Pfam" id="PF24882"/>
    </source>
</evidence>
<dbReference type="Proteomes" id="UP000244811">
    <property type="component" value="Chromosome 1"/>
</dbReference>
<organism evidence="2 3">
    <name type="scientific">Theileria orientalis</name>
    <dbReference type="NCBI Taxonomy" id="68886"/>
    <lineage>
        <taxon>Eukaryota</taxon>
        <taxon>Sar</taxon>
        <taxon>Alveolata</taxon>
        <taxon>Apicomplexa</taxon>
        <taxon>Aconoidasida</taxon>
        <taxon>Piroplasmida</taxon>
        <taxon>Theileriidae</taxon>
        <taxon>Theileria</taxon>
    </lineage>
</organism>
<dbReference type="InterPro" id="IPR007220">
    <property type="entry name" value="ORC2"/>
</dbReference>
<evidence type="ECO:0000313" key="3">
    <source>
        <dbReference type="Proteomes" id="UP000244811"/>
    </source>
</evidence>
<dbReference type="EMBL" id="CP056069">
    <property type="protein sequence ID" value="UKK00016.2"/>
    <property type="molecule type" value="Genomic_DNA"/>
</dbReference>
<dbReference type="Pfam" id="PF24882">
    <property type="entry name" value="WHD_ORC2"/>
    <property type="match status" value="1"/>
</dbReference>
<accession>A0A976M8W0</accession>
<dbReference type="GO" id="GO:0006260">
    <property type="term" value="P:DNA replication"/>
    <property type="evidence" value="ECO:0007669"/>
    <property type="project" value="UniProtKB-UniRule"/>
</dbReference>
<dbReference type="PANTHER" id="PTHR14052">
    <property type="entry name" value="ORIGIN RECOGNITION COMPLEX SUBUNIT 2"/>
    <property type="match status" value="1"/>
</dbReference>